<keyword evidence="5 7" id="KW-1133">Transmembrane helix</keyword>
<keyword evidence="3" id="KW-0547">Nucleotide-binding</keyword>
<organism evidence="8 9">
    <name type="scientific">Blyttiomyces helicus</name>
    <dbReference type="NCBI Taxonomy" id="388810"/>
    <lineage>
        <taxon>Eukaryota</taxon>
        <taxon>Fungi</taxon>
        <taxon>Fungi incertae sedis</taxon>
        <taxon>Chytridiomycota</taxon>
        <taxon>Chytridiomycota incertae sedis</taxon>
        <taxon>Chytridiomycetes</taxon>
        <taxon>Chytridiomycetes incertae sedis</taxon>
        <taxon>Blyttiomyces</taxon>
    </lineage>
</organism>
<proteinExistence type="predicted"/>
<feature type="transmembrane region" description="Helical" evidence="7">
    <location>
        <begin position="159"/>
        <end position="186"/>
    </location>
</feature>
<keyword evidence="6 7" id="KW-0472">Membrane</keyword>
<feature type="transmembrane region" description="Helical" evidence="7">
    <location>
        <begin position="57"/>
        <end position="78"/>
    </location>
</feature>
<dbReference type="InterPro" id="IPR036640">
    <property type="entry name" value="ABC1_TM_sf"/>
</dbReference>
<name>A0A4P9W614_9FUNG</name>
<dbReference type="Proteomes" id="UP000269721">
    <property type="component" value="Unassembled WGS sequence"/>
</dbReference>
<evidence type="ECO:0000256" key="4">
    <source>
        <dbReference type="ARBA" id="ARBA00022840"/>
    </source>
</evidence>
<dbReference type="OrthoDB" id="6500128at2759"/>
<keyword evidence="4" id="KW-0067">ATP-binding</keyword>
<evidence type="ECO:0000256" key="3">
    <source>
        <dbReference type="ARBA" id="ARBA00022741"/>
    </source>
</evidence>
<feature type="transmembrane region" description="Helical" evidence="7">
    <location>
        <begin position="32"/>
        <end position="51"/>
    </location>
</feature>
<feature type="transmembrane region" description="Helical" evidence="7">
    <location>
        <begin position="206"/>
        <end position="225"/>
    </location>
</feature>
<sequence length="297" mass="32795">IFAFTLSASHLRSLSAAAAEETRAPQPVQFSFFYLCAIVLAALKLAGSAHIKSELVLISQIVIGATLFFLDGTVVYLVSTNDEYVAALERTADGRVVCPEMKASLYARLSYSYINPLLEEAVRAPLENSDIWDLNPIDDARNIEAEFARIRSTGKSLKWALISYIRPFFFVQLGFALVALPAQFLGPYMLNRLVGYVKDPTTATKVGAFGFVFIMLGASIVRTVCENTAYFYSRRSSVRASVSLISEIYRHSLQRVFGKKTVGEDGKVEKDTGLGKIVTLMSSDAMQVSECVAWLYM</sequence>
<dbReference type="PANTHER" id="PTHR24223:SF353">
    <property type="entry name" value="ABC TRANSPORTER ATP-BINDING PROTEIN_PERMEASE VMR1-RELATED"/>
    <property type="match status" value="1"/>
</dbReference>
<evidence type="ECO:0000256" key="2">
    <source>
        <dbReference type="ARBA" id="ARBA00022737"/>
    </source>
</evidence>
<dbReference type="PANTHER" id="PTHR24223">
    <property type="entry name" value="ATP-BINDING CASSETTE SUB-FAMILY C"/>
    <property type="match status" value="1"/>
</dbReference>
<feature type="non-terminal residue" evidence="8">
    <location>
        <position position="1"/>
    </location>
</feature>
<keyword evidence="2" id="KW-0677">Repeat</keyword>
<evidence type="ECO:0000256" key="1">
    <source>
        <dbReference type="ARBA" id="ARBA00022692"/>
    </source>
</evidence>
<dbReference type="GO" id="GO:0042626">
    <property type="term" value="F:ATPase-coupled transmembrane transporter activity"/>
    <property type="evidence" value="ECO:0007669"/>
    <property type="project" value="TreeGrafter"/>
</dbReference>
<evidence type="ECO:0000256" key="7">
    <source>
        <dbReference type="SAM" id="Phobius"/>
    </source>
</evidence>
<evidence type="ECO:0000256" key="6">
    <source>
        <dbReference type="ARBA" id="ARBA00023136"/>
    </source>
</evidence>
<dbReference type="InterPro" id="IPR050173">
    <property type="entry name" value="ABC_transporter_C-like"/>
</dbReference>
<evidence type="ECO:0000256" key="5">
    <source>
        <dbReference type="ARBA" id="ARBA00022989"/>
    </source>
</evidence>
<evidence type="ECO:0008006" key="10">
    <source>
        <dbReference type="Google" id="ProtNLM"/>
    </source>
</evidence>
<reference evidence="9" key="1">
    <citation type="journal article" date="2018" name="Nat. Microbiol.">
        <title>Leveraging single-cell genomics to expand the fungal tree of life.</title>
        <authorList>
            <person name="Ahrendt S.R."/>
            <person name="Quandt C.A."/>
            <person name="Ciobanu D."/>
            <person name="Clum A."/>
            <person name="Salamov A."/>
            <person name="Andreopoulos B."/>
            <person name="Cheng J.F."/>
            <person name="Woyke T."/>
            <person name="Pelin A."/>
            <person name="Henrissat B."/>
            <person name="Reynolds N.K."/>
            <person name="Benny G.L."/>
            <person name="Smith M.E."/>
            <person name="James T.Y."/>
            <person name="Grigoriev I.V."/>
        </authorList>
    </citation>
    <scope>NUCLEOTIDE SEQUENCE [LARGE SCALE GENOMIC DNA]</scope>
</reference>
<gene>
    <name evidence="8" type="ORF">BDK51DRAFT_38320</name>
</gene>
<keyword evidence="9" id="KW-1185">Reference proteome</keyword>
<accession>A0A4P9W614</accession>
<evidence type="ECO:0000313" key="8">
    <source>
        <dbReference type="EMBL" id="RKO86190.1"/>
    </source>
</evidence>
<keyword evidence="1 7" id="KW-0812">Transmembrane</keyword>
<dbReference type="EMBL" id="KZ998403">
    <property type="protein sequence ID" value="RKO86190.1"/>
    <property type="molecule type" value="Genomic_DNA"/>
</dbReference>
<dbReference type="GO" id="GO:0016020">
    <property type="term" value="C:membrane"/>
    <property type="evidence" value="ECO:0007669"/>
    <property type="project" value="InterPro"/>
</dbReference>
<dbReference type="SUPFAM" id="SSF90123">
    <property type="entry name" value="ABC transporter transmembrane region"/>
    <property type="match status" value="1"/>
</dbReference>
<evidence type="ECO:0000313" key="9">
    <source>
        <dbReference type="Proteomes" id="UP000269721"/>
    </source>
</evidence>
<dbReference type="AlphaFoldDB" id="A0A4P9W614"/>
<protein>
    <recommendedName>
        <fullName evidence="10">ABC transmembrane type-1 domain-containing protein</fullName>
    </recommendedName>
</protein>
<dbReference type="GO" id="GO:0005524">
    <property type="term" value="F:ATP binding"/>
    <property type="evidence" value="ECO:0007669"/>
    <property type="project" value="UniProtKB-KW"/>
</dbReference>
<dbReference type="Gene3D" id="1.20.1560.10">
    <property type="entry name" value="ABC transporter type 1, transmembrane domain"/>
    <property type="match status" value="1"/>
</dbReference>